<dbReference type="InterPro" id="IPR012349">
    <property type="entry name" value="Split_barrel_FMN-bd"/>
</dbReference>
<dbReference type="AlphaFoldDB" id="A0A2C9DAS2"/>
<keyword evidence="3" id="KW-1185">Reference proteome</keyword>
<dbReference type="Gene3D" id="2.30.110.10">
    <property type="entry name" value="Electron Transport, Fmn-binding Protein, Chain A"/>
    <property type="match status" value="1"/>
</dbReference>
<dbReference type="InterPro" id="IPR029016">
    <property type="entry name" value="GAF-like_dom_sf"/>
</dbReference>
<protein>
    <submittedName>
        <fullName evidence="2">Signal transduction protein containing GAF and PtsI domains</fullName>
    </submittedName>
</protein>
<evidence type="ECO:0000259" key="1">
    <source>
        <dbReference type="SMART" id="SM00065"/>
    </source>
</evidence>
<name>A0A2C9DAS2_9HYPH</name>
<dbReference type="Proteomes" id="UP000223606">
    <property type="component" value="Chromosome 1"/>
</dbReference>
<dbReference type="SUPFAM" id="SSF55781">
    <property type="entry name" value="GAF domain-like"/>
    <property type="match status" value="1"/>
</dbReference>
<dbReference type="PANTHER" id="PTHR40660:SF1">
    <property type="entry name" value="5'-PHOSPHATE OXIDASE PUTATIVE DOMAIN-CONTAINING PROTEIN-RELATED"/>
    <property type="match status" value="1"/>
</dbReference>
<dbReference type="Pfam" id="PF01243">
    <property type="entry name" value="PNPOx_N"/>
    <property type="match status" value="1"/>
</dbReference>
<gene>
    <name evidence="2" type="ORF">HDIA_3300</name>
</gene>
<dbReference type="Gene3D" id="3.30.450.40">
    <property type="match status" value="1"/>
</dbReference>
<dbReference type="KEGG" id="hdi:HDIA_3300"/>
<dbReference type="SMART" id="SM00065">
    <property type="entry name" value="GAF"/>
    <property type="match status" value="1"/>
</dbReference>
<sequence length="455" mass="50008">MTGTLMLDAIRDCLEGAVPSVMATCDNDGVPNVSLISHVHYVDRDHVALSYQFFNKTRANILSNGRASIAVIDPITMAEFQLDLLYEETQTSGPMFESMKARLAGIASHAGMQSVFRLLGSDVFKVLSIVPVHGPTLVSPLDPCSRLSSVRRTFSDLAGCRDLGELFDRTLLCLSRHFGIEQAMVLMLDEETGRLYTVATCGYPRSGIGSEVVMGEGIIGVAARERLPIRIGHMTSEYRYGACLREQALHFGMAWAEATVIPFPGLPAPESQIALPIVLEGRTIGVLFAESAEPVRFRYDDEDALALVADRLALMIPQVQHADAEVPESVATPEASGECVVAVRHYEADDSIFLDHDYLIKGVAGAIFWKIIREFADSGRDEFTNRELRLDPQLRLPEHAENLEARLVLLQRRLGERDGPIRIEKCGRGRFRLVVTCKPELENMGAGAEQAGALL</sequence>
<dbReference type="EMBL" id="LT960614">
    <property type="protein sequence ID" value="SON56841.1"/>
    <property type="molecule type" value="Genomic_DNA"/>
</dbReference>
<dbReference type="InterPro" id="IPR003018">
    <property type="entry name" value="GAF"/>
</dbReference>
<feature type="domain" description="GAF" evidence="1">
    <location>
        <begin position="162"/>
        <end position="326"/>
    </location>
</feature>
<dbReference type="Pfam" id="PF13185">
    <property type="entry name" value="GAF_2"/>
    <property type="match status" value="1"/>
</dbReference>
<evidence type="ECO:0000313" key="3">
    <source>
        <dbReference type="Proteomes" id="UP000223606"/>
    </source>
</evidence>
<proteinExistence type="predicted"/>
<dbReference type="InterPro" id="IPR011576">
    <property type="entry name" value="Pyridox_Oxase_N"/>
</dbReference>
<dbReference type="OrthoDB" id="329702at2"/>
<dbReference type="PANTHER" id="PTHR40660">
    <property type="entry name" value="5'-PHOSPHATE OXIDASE PUTATIVE DOMAIN-CONTAINING PROTEIN-RELATED"/>
    <property type="match status" value="1"/>
</dbReference>
<organism evidence="2 3">
    <name type="scientific">Hartmannibacter diazotrophicus</name>
    <dbReference type="NCBI Taxonomy" id="1482074"/>
    <lineage>
        <taxon>Bacteria</taxon>
        <taxon>Pseudomonadati</taxon>
        <taxon>Pseudomonadota</taxon>
        <taxon>Alphaproteobacteria</taxon>
        <taxon>Hyphomicrobiales</taxon>
        <taxon>Pleomorphomonadaceae</taxon>
        <taxon>Hartmannibacter</taxon>
    </lineage>
</organism>
<dbReference type="SUPFAM" id="SSF50475">
    <property type="entry name" value="FMN-binding split barrel"/>
    <property type="match status" value="1"/>
</dbReference>
<dbReference type="RefSeq" id="WP_099557172.1">
    <property type="nucleotide sequence ID" value="NZ_LT960614.1"/>
</dbReference>
<evidence type="ECO:0000313" key="2">
    <source>
        <dbReference type="EMBL" id="SON56841.1"/>
    </source>
</evidence>
<accession>A0A2C9DAS2</accession>
<reference evidence="3" key="1">
    <citation type="submission" date="2017-09" db="EMBL/GenBank/DDBJ databases">
        <title>Genome sequence of Nannocystis excedens DSM 71.</title>
        <authorList>
            <person name="Blom J."/>
        </authorList>
    </citation>
    <scope>NUCLEOTIDE SEQUENCE [LARGE SCALE GENOMIC DNA]</scope>
    <source>
        <strain evidence="3">type strain: E19</strain>
    </source>
</reference>